<organism evidence="1">
    <name type="scientific">Arundo donax</name>
    <name type="common">Giant reed</name>
    <name type="synonym">Donax arundinaceus</name>
    <dbReference type="NCBI Taxonomy" id="35708"/>
    <lineage>
        <taxon>Eukaryota</taxon>
        <taxon>Viridiplantae</taxon>
        <taxon>Streptophyta</taxon>
        <taxon>Embryophyta</taxon>
        <taxon>Tracheophyta</taxon>
        <taxon>Spermatophyta</taxon>
        <taxon>Magnoliopsida</taxon>
        <taxon>Liliopsida</taxon>
        <taxon>Poales</taxon>
        <taxon>Poaceae</taxon>
        <taxon>PACMAD clade</taxon>
        <taxon>Arundinoideae</taxon>
        <taxon>Arundineae</taxon>
        <taxon>Arundo</taxon>
    </lineage>
</organism>
<proteinExistence type="predicted"/>
<accession>A0A0A8Y201</accession>
<dbReference type="EMBL" id="GBRH01278695">
    <property type="protein sequence ID" value="JAD19200.1"/>
    <property type="molecule type" value="Transcribed_RNA"/>
</dbReference>
<evidence type="ECO:0000313" key="1">
    <source>
        <dbReference type="EMBL" id="JAD19200.1"/>
    </source>
</evidence>
<protein>
    <submittedName>
        <fullName evidence="1">Uncharacterized protein</fullName>
    </submittedName>
</protein>
<reference evidence="1" key="1">
    <citation type="submission" date="2014-09" db="EMBL/GenBank/DDBJ databases">
        <authorList>
            <person name="Magalhaes I.L.F."/>
            <person name="Oliveira U."/>
            <person name="Santos F.R."/>
            <person name="Vidigal T.H.D.A."/>
            <person name="Brescovit A.D."/>
            <person name="Santos A.J."/>
        </authorList>
    </citation>
    <scope>NUCLEOTIDE SEQUENCE</scope>
    <source>
        <tissue evidence="1">Shoot tissue taken approximately 20 cm above the soil surface</tissue>
    </source>
</reference>
<name>A0A0A8Y201_ARUDO</name>
<reference evidence="1" key="2">
    <citation type="journal article" date="2015" name="Data Brief">
        <title>Shoot transcriptome of the giant reed, Arundo donax.</title>
        <authorList>
            <person name="Barrero R.A."/>
            <person name="Guerrero F.D."/>
            <person name="Moolhuijzen P."/>
            <person name="Goolsby J.A."/>
            <person name="Tidwell J."/>
            <person name="Bellgard S.E."/>
            <person name="Bellgard M.I."/>
        </authorList>
    </citation>
    <scope>NUCLEOTIDE SEQUENCE</scope>
    <source>
        <tissue evidence="1">Shoot tissue taken approximately 20 cm above the soil surface</tissue>
    </source>
</reference>
<dbReference type="AlphaFoldDB" id="A0A0A8Y201"/>
<sequence>MEHLRCCKIPGLEEDLAYWLCSTMHSGTSLQN</sequence>